<reference evidence="2" key="1">
    <citation type="journal article" date="2020" name="Nat. Commun.">
        <title>Large-scale genome sequencing of mycorrhizal fungi provides insights into the early evolution of symbiotic traits.</title>
        <authorList>
            <person name="Miyauchi S."/>
            <person name="Kiss E."/>
            <person name="Kuo A."/>
            <person name="Drula E."/>
            <person name="Kohler A."/>
            <person name="Sanchez-Garcia M."/>
            <person name="Morin E."/>
            <person name="Andreopoulos B."/>
            <person name="Barry K.W."/>
            <person name="Bonito G."/>
            <person name="Buee M."/>
            <person name="Carver A."/>
            <person name="Chen C."/>
            <person name="Cichocki N."/>
            <person name="Clum A."/>
            <person name="Culley D."/>
            <person name="Crous P.W."/>
            <person name="Fauchery L."/>
            <person name="Girlanda M."/>
            <person name="Hayes R.D."/>
            <person name="Keri Z."/>
            <person name="LaButti K."/>
            <person name="Lipzen A."/>
            <person name="Lombard V."/>
            <person name="Magnuson J."/>
            <person name="Maillard F."/>
            <person name="Murat C."/>
            <person name="Nolan M."/>
            <person name="Ohm R.A."/>
            <person name="Pangilinan J."/>
            <person name="Pereira M.F."/>
            <person name="Perotto S."/>
            <person name="Peter M."/>
            <person name="Pfister S."/>
            <person name="Riley R."/>
            <person name="Sitrit Y."/>
            <person name="Stielow J.B."/>
            <person name="Szollosi G."/>
            <person name="Zifcakova L."/>
            <person name="Stursova M."/>
            <person name="Spatafora J.W."/>
            <person name="Tedersoo L."/>
            <person name="Vaario L.M."/>
            <person name="Yamada A."/>
            <person name="Yan M."/>
            <person name="Wang P."/>
            <person name="Xu J."/>
            <person name="Bruns T."/>
            <person name="Baldrian P."/>
            <person name="Vilgalys R."/>
            <person name="Dunand C."/>
            <person name="Henrissat B."/>
            <person name="Grigoriev I.V."/>
            <person name="Hibbett D."/>
            <person name="Nagy L.G."/>
            <person name="Martin F.M."/>
        </authorList>
    </citation>
    <scope>NUCLEOTIDE SEQUENCE</scope>
    <source>
        <strain evidence="2">UP504</strain>
    </source>
</reference>
<name>A0A9P6B0Z9_9AGAM</name>
<keyword evidence="1" id="KW-0812">Transmembrane</keyword>
<dbReference type="Proteomes" id="UP000886523">
    <property type="component" value="Unassembled WGS sequence"/>
</dbReference>
<dbReference type="PANTHER" id="PTHR35371">
    <property type="entry name" value="INNER MEMBRANE PROTEIN"/>
    <property type="match status" value="1"/>
</dbReference>
<feature type="transmembrane region" description="Helical" evidence="1">
    <location>
        <begin position="170"/>
        <end position="187"/>
    </location>
</feature>
<comment type="caution">
    <text evidence="2">The sequence shown here is derived from an EMBL/GenBank/DDBJ whole genome shotgun (WGS) entry which is preliminary data.</text>
</comment>
<evidence type="ECO:0000313" key="2">
    <source>
        <dbReference type="EMBL" id="KAF9515653.1"/>
    </source>
</evidence>
<evidence type="ECO:0000313" key="3">
    <source>
        <dbReference type="Proteomes" id="UP000886523"/>
    </source>
</evidence>
<organism evidence="2 3">
    <name type="scientific">Hydnum rufescens UP504</name>
    <dbReference type="NCBI Taxonomy" id="1448309"/>
    <lineage>
        <taxon>Eukaryota</taxon>
        <taxon>Fungi</taxon>
        <taxon>Dikarya</taxon>
        <taxon>Basidiomycota</taxon>
        <taxon>Agaricomycotina</taxon>
        <taxon>Agaricomycetes</taxon>
        <taxon>Cantharellales</taxon>
        <taxon>Hydnaceae</taxon>
        <taxon>Hydnum</taxon>
    </lineage>
</organism>
<dbReference type="AlphaFoldDB" id="A0A9P6B0Z9"/>
<keyword evidence="3" id="KW-1185">Reference proteome</keyword>
<proteinExistence type="predicted"/>
<feature type="transmembrane region" description="Helical" evidence="1">
    <location>
        <begin position="127"/>
        <end position="150"/>
    </location>
</feature>
<feature type="transmembrane region" description="Helical" evidence="1">
    <location>
        <begin position="37"/>
        <end position="56"/>
    </location>
</feature>
<keyword evidence="1" id="KW-1133">Transmembrane helix</keyword>
<gene>
    <name evidence="2" type="ORF">BS47DRAFT_1360917</name>
</gene>
<keyword evidence="1" id="KW-0472">Membrane</keyword>
<dbReference type="InterPro" id="IPR001129">
    <property type="entry name" value="Membr-assoc_MAPEG"/>
</dbReference>
<evidence type="ECO:0000256" key="1">
    <source>
        <dbReference type="SAM" id="Phobius"/>
    </source>
</evidence>
<protein>
    <submittedName>
        <fullName evidence="2">Uncharacterized protein</fullName>
    </submittedName>
</protein>
<sequence>MADPTPKSLDDFPLHNSASSPAFKGRVQEVRSHADKLVFGFVVLYVLLIPVASALTRPTGYFSLFLDQVYGPRDTQSILKVVGLAAFHTYSFSAVASVYGQTSHPDGYQISSPRLVKSQLRGFPHRLVAAHEALVDLFPLLGTTTALVLATQSMAKNSTGSPSATLIDKLFLHIFIKHFLYYIVYLADAPVVRSNLHTFSVSALLSVWYELYQGLA</sequence>
<dbReference type="Pfam" id="PF01124">
    <property type="entry name" value="MAPEG"/>
    <property type="match status" value="1"/>
</dbReference>
<accession>A0A9P6B0Z9</accession>
<dbReference type="OrthoDB" id="2421200at2759"/>
<dbReference type="PANTHER" id="PTHR35371:SF1">
    <property type="entry name" value="BLR7753 PROTEIN"/>
    <property type="match status" value="1"/>
</dbReference>
<dbReference type="EMBL" id="MU128948">
    <property type="protein sequence ID" value="KAF9515653.1"/>
    <property type="molecule type" value="Genomic_DNA"/>
</dbReference>